<sequence length="32" mass="3643">MEMCSGDNNIHSWPVAGEHSFHIEGMLSLHYL</sequence>
<reference evidence="1" key="1">
    <citation type="journal article" date="2012" name="Nat. Biotechnol.">
        <title>Reference genome sequence of the model plant Setaria.</title>
        <authorList>
            <person name="Bennetzen J.L."/>
            <person name="Schmutz J."/>
            <person name="Wang H."/>
            <person name="Percifield R."/>
            <person name="Hawkins J."/>
            <person name="Pontaroli A.C."/>
            <person name="Estep M."/>
            <person name="Feng L."/>
            <person name="Vaughn J.N."/>
            <person name="Grimwood J."/>
            <person name="Jenkins J."/>
            <person name="Barry K."/>
            <person name="Lindquist E."/>
            <person name="Hellsten U."/>
            <person name="Deshpande S."/>
            <person name="Wang X."/>
            <person name="Wu X."/>
            <person name="Mitros T."/>
            <person name="Triplett J."/>
            <person name="Yang X."/>
            <person name="Ye C.Y."/>
            <person name="Mauro-Herrera M."/>
            <person name="Wang L."/>
            <person name="Li P."/>
            <person name="Sharma M."/>
            <person name="Sharma R."/>
            <person name="Ronald P.C."/>
            <person name="Panaud O."/>
            <person name="Kellogg E.A."/>
            <person name="Brutnell T.P."/>
            <person name="Doust A.N."/>
            <person name="Tuskan G.A."/>
            <person name="Rokhsar D."/>
            <person name="Devos K.M."/>
        </authorList>
    </citation>
    <scope>NUCLEOTIDE SEQUENCE [LARGE SCALE GENOMIC DNA]</scope>
    <source>
        <strain evidence="1">Yugu1</strain>
    </source>
</reference>
<reference evidence="1" key="2">
    <citation type="submission" date="2015-07" db="EMBL/GenBank/DDBJ databases">
        <authorList>
            <person name="Noorani M."/>
        </authorList>
    </citation>
    <scope>NUCLEOTIDE SEQUENCE</scope>
    <source>
        <strain evidence="1">Yugu1</strain>
    </source>
</reference>
<organism evidence="1">
    <name type="scientific">Setaria italica</name>
    <name type="common">Foxtail millet</name>
    <name type="synonym">Panicum italicum</name>
    <dbReference type="NCBI Taxonomy" id="4555"/>
    <lineage>
        <taxon>Eukaryota</taxon>
        <taxon>Viridiplantae</taxon>
        <taxon>Streptophyta</taxon>
        <taxon>Embryophyta</taxon>
        <taxon>Tracheophyta</taxon>
        <taxon>Spermatophyta</taxon>
        <taxon>Magnoliopsida</taxon>
        <taxon>Liliopsida</taxon>
        <taxon>Poales</taxon>
        <taxon>Poaceae</taxon>
        <taxon>PACMAD clade</taxon>
        <taxon>Panicoideae</taxon>
        <taxon>Panicodae</taxon>
        <taxon>Paniceae</taxon>
        <taxon>Cenchrinae</taxon>
        <taxon>Setaria</taxon>
    </lineage>
</organism>
<dbReference type="AlphaFoldDB" id="A0A368R8P8"/>
<evidence type="ECO:0000313" key="1">
    <source>
        <dbReference type="EMBL" id="RCV26561.1"/>
    </source>
</evidence>
<proteinExistence type="predicted"/>
<accession>A0A368R8P8</accession>
<name>A0A368R8P8_SETIT</name>
<gene>
    <name evidence="1" type="ORF">SETIT_5G255800v2</name>
</gene>
<protein>
    <submittedName>
        <fullName evidence="1">Uncharacterized protein</fullName>
    </submittedName>
</protein>
<dbReference type="EMBL" id="CM003532">
    <property type="protein sequence ID" value="RCV26561.1"/>
    <property type="molecule type" value="Genomic_DNA"/>
</dbReference>